<name>A0A0A9DYJ8_ARUDO</name>
<reference evidence="1" key="1">
    <citation type="submission" date="2014-09" db="EMBL/GenBank/DDBJ databases">
        <authorList>
            <person name="Magalhaes I.L.F."/>
            <person name="Oliveira U."/>
            <person name="Santos F.R."/>
            <person name="Vidigal T.H.D.A."/>
            <person name="Brescovit A.D."/>
            <person name="Santos A.J."/>
        </authorList>
    </citation>
    <scope>NUCLEOTIDE SEQUENCE</scope>
    <source>
        <tissue evidence="1">Shoot tissue taken approximately 20 cm above the soil surface</tissue>
    </source>
</reference>
<dbReference type="EMBL" id="GBRH01209058">
    <property type="protein sequence ID" value="JAD88837.1"/>
    <property type="molecule type" value="Transcribed_RNA"/>
</dbReference>
<organism evidence="1">
    <name type="scientific">Arundo donax</name>
    <name type="common">Giant reed</name>
    <name type="synonym">Donax arundinaceus</name>
    <dbReference type="NCBI Taxonomy" id="35708"/>
    <lineage>
        <taxon>Eukaryota</taxon>
        <taxon>Viridiplantae</taxon>
        <taxon>Streptophyta</taxon>
        <taxon>Embryophyta</taxon>
        <taxon>Tracheophyta</taxon>
        <taxon>Spermatophyta</taxon>
        <taxon>Magnoliopsida</taxon>
        <taxon>Liliopsida</taxon>
        <taxon>Poales</taxon>
        <taxon>Poaceae</taxon>
        <taxon>PACMAD clade</taxon>
        <taxon>Arundinoideae</taxon>
        <taxon>Arundineae</taxon>
        <taxon>Arundo</taxon>
    </lineage>
</organism>
<sequence>MVHFLPPQLTSYSSSMAVILRLASSSFQLACVVTAGALPC</sequence>
<dbReference type="AlphaFoldDB" id="A0A0A9DYJ8"/>
<proteinExistence type="predicted"/>
<protein>
    <submittedName>
        <fullName evidence="1">Uncharacterized protein</fullName>
    </submittedName>
</protein>
<reference evidence="1" key="2">
    <citation type="journal article" date="2015" name="Data Brief">
        <title>Shoot transcriptome of the giant reed, Arundo donax.</title>
        <authorList>
            <person name="Barrero R.A."/>
            <person name="Guerrero F.D."/>
            <person name="Moolhuijzen P."/>
            <person name="Goolsby J.A."/>
            <person name="Tidwell J."/>
            <person name="Bellgard S.E."/>
            <person name="Bellgard M.I."/>
        </authorList>
    </citation>
    <scope>NUCLEOTIDE SEQUENCE</scope>
    <source>
        <tissue evidence="1">Shoot tissue taken approximately 20 cm above the soil surface</tissue>
    </source>
</reference>
<evidence type="ECO:0000313" key="1">
    <source>
        <dbReference type="EMBL" id="JAD88837.1"/>
    </source>
</evidence>
<accession>A0A0A9DYJ8</accession>